<gene>
    <name evidence="23" type="primary">ifih1</name>
</gene>
<evidence type="ECO:0000256" key="8">
    <source>
        <dbReference type="ARBA" id="ARBA00022723"/>
    </source>
</evidence>
<keyword evidence="5" id="KW-1017">Isopeptide bond</keyword>
<dbReference type="FunFam" id="3.40.50.300:FF:000893">
    <property type="entry name" value="Interferon-induced with helicase C domain 1"/>
    <property type="match status" value="1"/>
</dbReference>
<dbReference type="Pfam" id="PF18119">
    <property type="entry name" value="RIG-I_C"/>
    <property type="match status" value="1"/>
</dbReference>
<name>A0A672SA23_SINGR</name>
<evidence type="ECO:0000256" key="9">
    <source>
        <dbReference type="ARBA" id="ARBA00022737"/>
    </source>
</evidence>
<dbReference type="GO" id="GO:0016787">
    <property type="term" value="F:hydrolase activity"/>
    <property type="evidence" value="ECO:0007669"/>
    <property type="project" value="UniProtKB-KW"/>
</dbReference>
<dbReference type="GO" id="GO:0008270">
    <property type="term" value="F:zinc ion binding"/>
    <property type="evidence" value="ECO:0007669"/>
    <property type="project" value="TreeGrafter"/>
</dbReference>
<dbReference type="GO" id="GO:0003677">
    <property type="term" value="F:DNA binding"/>
    <property type="evidence" value="ECO:0007669"/>
    <property type="project" value="InterPro"/>
</dbReference>
<proteinExistence type="inferred from homology"/>
<dbReference type="CDD" id="cd08819">
    <property type="entry name" value="CARD_MDA5_r2"/>
    <property type="match status" value="1"/>
</dbReference>
<keyword evidence="8" id="KW-0479">Metal-binding</keyword>
<reference evidence="23" key="1">
    <citation type="submission" date="2025-08" db="UniProtKB">
        <authorList>
            <consortium name="Ensembl"/>
        </authorList>
    </citation>
    <scope>IDENTIFICATION</scope>
</reference>
<dbReference type="InterPro" id="IPR014001">
    <property type="entry name" value="Helicase_ATP-bd"/>
</dbReference>
<dbReference type="Gene3D" id="3.40.50.300">
    <property type="entry name" value="P-loop containing nucleotide triphosphate hydrolases"/>
    <property type="match status" value="2"/>
</dbReference>
<dbReference type="Pfam" id="PF04851">
    <property type="entry name" value="ResIII"/>
    <property type="match status" value="1"/>
</dbReference>
<dbReference type="OMA" id="TFCQMNP"/>
<dbReference type="GO" id="GO:0003725">
    <property type="term" value="F:double-stranded RNA binding"/>
    <property type="evidence" value="ECO:0007669"/>
    <property type="project" value="TreeGrafter"/>
</dbReference>
<evidence type="ECO:0000256" key="3">
    <source>
        <dbReference type="ARBA" id="ARBA00012552"/>
    </source>
</evidence>
<evidence type="ECO:0000256" key="2">
    <source>
        <dbReference type="ARBA" id="ARBA00006866"/>
    </source>
</evidence>
<accession>A0A672SA23</accession>
<evidence type="ECO:0000256" key="5">
    <source>
        <dbReference type="ARBA" id="ARBA00022499"/>
    </source>
</evidence>
<keyword evidence="4" id="KW-0963">Cytoplasm</keyword>
<keyword evidence="9" id="KW-0677">Repeat</keyword>
<evidence type="ECO:0000256" key="14">
    <source>
        <dbReference type="ARBA" id="ARBA00022840"/>
    </source>
</evidence>
<evidence type="ECO:0000256" key="13">
    <source>
        <dbReference type="ARBA" id="ARBA00022833"/>
    </source>
</evidence>
<keyword evidence="14" id="KW-0067">ATP-binding</keyword>
<evidence type="ECO:0000256" key="7">
    <source>
        <dbReference type="ARBA" id="ARBA00022588"/>
    </source>
</evidence>
<dbReference type="PANTHER" id="PTHR14074">
    <property type="entry name" value="HELICASE WITH DEATH DOMAIN-RELATED"/>
    <property type="match status" value="1"/>
</dbReference>
<dbReference type="Ensembl" id="ENSSGRT00000104982.1">
    <property type="protein sequence ID" value="ENSSGRP00000098675.1"/>
    <property type="gene ID" value="ENSSGRG00000048877.1"/>
</dbReference>
<keyword evidence="7" id="KW-0399">Innate immunity</keyword>
<dbReference type="PROSITE" id="PS51789">
    <property type="entry name" value="RLR_CTR"/>
    <property type="match status" value="1"/>
</dbReference>
<dbReference type="GO" id="GO:0039530">
    <property type="term" value="P:MDA-5 signaling pathway"/>
    <property type="evidence" value="ECO:0007669"/>
    <property type="project" value="TreeGrafter"/>
</dbReference>
<dbReference type="Pfam" id="PF00271">
    <property type="entry name" value="Helicase_C"/>
    <property type="match status" value="1"/>
</dbReference>
<feature type="domain" description="Helicase C-terminal" evidence="21">
    <location>
        <begin position="653"/>
        <end position="822"/>
    </location>
</feature>
<dbReference type="PROSITE" id="PS51194">
    <property type="entry name" value="HELICASE_CTER"/>
    <property type="match status" value="1"/>
</dbReference>
<dbReference type="Pfam" id="PF16739">
    <property type="entry name" value="CARD_2"/>
    <property type="match status" value="2"/>
</dbReference>
<dbReference type="PANTHER" id="PTHR14074:SF14">
    <property type="entry name" value="INTERFERON-INDUCED HELICASE C DOMAIN-CONTAINING PROTEIN 1"/>
    <property type="match status" value="1"/>
</dbReference>
<keyword evidence="10" id="KW-0547">Nucleotide-binding</keyword>
<dbReference type="InterPro" id="IPR051363">
    <property type="entry name" value="RLR_Helicase"/>
</dbReference>
<dbReference type="SMART" id="SM00490">
    <property type="entry name" value="HELICc"/>
    <property type="match status" value="1"/>
</dbReference>
<evidence type="ECO:0000256" key="19">
    <source>
        <dbReference type="ARBA" id="ARBA00049390"/>
    </source>
</evidence>
<evidence type="ECO:0000256" key="4">
    <source>
        <dbReference type="ARBA" id="ARBA00022490"/>
    </source>
</evidence>
<dbReference type="InterPro" id="IPR038557">
    <property type="entry name" value="RLR_C_sf"/>
</dbReference>
<keyword evidence="18" id="KW-0051">Antiviral defense</keyword>
<dbReference type="InParanoid" id="A0A672SA23"/>
<dbReference type="Proteomes" id="UP000472262">
    <property type="component" value="Unassembled WGS sequence"/>
</dbReference>
<dbReference type="PROSITE" id="PS51192">
    <property type="entry name" value="HELICASE_ATP_BIND_1"/>
    <property type="match status" value="1"/>
</dbReference>
<dbReference type="Gene3D" id="2.170.150.30">
    <property type="entry name" value="RIG-I-like receptor, C-terminal regulatory domain"/>
    <property type="match status" value="1"/>
</dbReference>
<evidence type="ECO:0000256" key="18">
    <source>
        <dbReference type="ARBA" id="ARBA00023118"/>
    </source>
</evidence>
<evidence type="ECO:0000313" key="23">
    <source>
        <dbReference type="Ensembl" id="ENSSGRP00000098675.1"/>
    </source>
</evidence>
<feature type="domain" description="Helicase ATP-binding" evidence="20">
    <location>
        <begin position="297"/>
        <end position="490"/>
    </location>
</feature>
<protein>
    <recommendedName>
        <fullName evidence="3">RNA helicase</fullName>
        <ecNumber evidence="3">3.6.4.13</ecNumber>
    </recommendedName>
</protein>
<dbReference type="InterPro" id="IPR021673">
    <property type="entry name" value="RLR_CTR"/>
</dbReference>
<keyword evidence="11" id="KW-0378">Hydrolase</keyword>
<dbReference type="GO" id="GO:0003724">
    <property type="term" value="F:RNA helicase activity"/>
    <property type="evidence" value="ECO:0007669"/>
    <property type="project" value="UniProtKB-EC"/>
</dbReference>
<dbReference type="EC" id="3.6.4.13" evidence="3"/>
<dbReference type="InterPro" id="IPR031964">
    <property type="entry name" value="CARD_dom"/>
</dbReference>
<evidence type="ECO:0000256" key="11">
    <source>
        <dbReference type="ARBA" id="ARBA00022801"/>
    </source>
</evidence>
<keyword evidence="24" id="KW-1185">Reference proteome</keyword>
<evidence type="ECO:0000259" key="21">
    <source>
        <dbReference type="PROSITE" id="PS51194"/>
    </source>
</evidence>
<dbReference type="GO" id="GO:0140374">
    <property type="term" value="P:antiviral innate immune response"/>
    <property type="evidence" value="ECO:0007669"/>
    <property type="project" value="TreeGrafter"/>
</dbReference>
<dbReference type="GO" id="GO:0005737">
    <property type="term" value="C:cytoplasm"/>
    <property type="evidence" value="ECO:0007669"/>
    <property type="project" value="UniProtKB-SubCell"/>
</dbReference>
<dbReference type="InterPro" id="IPR006935">
    <property type="entry name" value="Helicase/UvrB_N"/>
</dbReference>
<keyword evidence="13" id="KW-0862">Zinc</keyword>
<evidence type="ECO:0000259" key="20">
    <source>
        <dbReference type="PROSITE" id="PS51192"/>
    </source>
</evidence>
<comment type="catalytic activity">
    <reaction evidence="19">
        <text>ATP + H2O = ADP + phosphate + H(+)</text>
        <dbReference type="Rhea" id="RHEA:13065"/>
        <dbReference type="ChEBI" id="CHEBI:15377"/>
        <dbReference type="ChEBI" id="CHEBI:15378"/>
        <dbReference type="ChEBI" id="CHEBI:30616"/>
        <dbReference type="ChEBI" id="CHEBI:43474"/>
        <dbReference type="ChEBI" id="CHEBI:456216"/>
        <dbReference type="EC" id="3.6.4.13"/>
    </reaction>
    <physiologicalReaction direction="left-to-right" evidence="19">
        <dbReference type="Rhea" id="RHEA:13066"/>
    </physiologicalReaction>
</comment>
<evidence type="ECO:0000256" key="6">
    <source>
        <dbReference type="ARBA" id="ARBA00022553"/>
    </source>
</evidence>
<dbReference type="SUPFAM" id="SSF52540">
    <property type="entry name" value="P-loop containing nucleoside triphosphate hydrolases"/>
    <property type="match status" value="1"/>
</dbReference>
<dbReference type="InterPro" id="IPR011029">
    <property type="entry name" value="DEATH-like_dom_sf"/>
</dbReference>
<evidence type="ECO:0000259" key="22">
    <source>
        <dbReference type="PROSITE" id="PS51789"/>
    </source>
</evidence>
<evidence type="ECO:0000256" key="10">
    <source>
        <dbReference type="ARBA" id="ARBA00022741"/>
    </source>
</evidence>
<comment type="similarity">
    <text evidence="2">Belongs to the helicase family. RLR subfamily.</text>
</comment>
<dbReference type="InterPro" id="IPR027417">
    <property type="entry name" value="P-loop_NTPase"/>
</dbReference>
<dbReference type="InterPro" id="IPR001650">
    <property type="entry name" value="Helicase_C-like"/>
</dbReference>
<evidence type="ECO:0000256" key="16">
    <source>
        <dbReference type="ARBA" id="ARBA00022859"/>
    </source>
</evidence>
<evidence type="ECO:0000256" key="1">
    <source>
        <dbReference type="ARBA" id="ARBA00004496"/>
    </source>
</evidence>
<dbReference type="Gene3D" id="1.10.533.10">
    <property type="entry name" value="Death Domain, Fas"/>
    <property type="match status" value="2"/>
</dbReference>
<dbReference type="GO" id="GO:0005524">
    <property type="term" value="F:ATP binding"/>
    <property type="evidence" value="ECO:0007669"/>
    <property type="project" value="UniProtKB-KW"/>
</dbReference>
<keyword evidence="16" id="KW-0391">Immunity</keyword>
<dbReference type="AlphaFoldDB" id="A0A672SA23"/>
<organism evidence="23 24">
    <name type="scientific">Sinocyclocheilus grahami</name>
    <name type="common">Dianchi golden-line fish</name>
    <name type="synonym">Barbus grahami</name>
    <dbReference type="NCBI Taxonomy" id="75366"/>
    <lineage>
        <taxon>Eukaryota</taxon>
        <taxon>Metazoa</taxon>
        <taxon>Chordata</taxon>
        <taxon>Craniata</taxon>
        <taxon>Vertebrata</taxon>
        <taxon>Euteleostomi</taxon>
        <taxon>Actinopterygii</taxon>
        <taxon>Neopterygii</taxon>
        <taxon>Teleostei</taxon>
        <taxon>Ostariophysi</taxon>
        <taxon>Cypriniformes</taxon>
        <taxon>Cyprinidae</taxon>
        <taxon>Cyprininae</taxon>
        <taxon>Sinocyclocheilus</taxon>
    </lineage>
</organism>
<evidence type="ECO:0000313" key="24">
    <source>
        <dbReference type="Proteomes" id="UP000472262"/>
    </source>
</evidence>
<feature type="domain" description="RLR CTR" evidence="22">
    <location>
        <begin position="845"/>
        <end position="973"/>
    </location>
</feature>
<reference evidence="23" key="2">
    <citation type="submission" date="2025-09" db="UniProtKB">
        <authorList>
            <consortium name="Ensembl"/>
        </authorList>
    </citation>
    <scope>IDENTIFICATION</scope>
</reference>
<dbReference type="InterPro" id="IPR041204">
    <property type="entry name" value="RIG-I-like_C"/>
</dbReference>
<dbReference type="Gene3D" id="1.20.1320.30">
    <property type="match status" value="1"/>
</dbReference>
<keyword evidence="6" id="KW-0597">Phosphoprotein</keyword>
<evidence type="ECO:0000256" key="17">
    <source>
        <dbReference type="ARBA" id="ARBA00022884"/>
    </source>
</evidence>
<dbReference type="CDD" id="cd15807">
    <property type="entry name" value="MDA5_C"/>
    <property type="match status" value="1"/>
</dbReference>
<dbReference type="SMART" id="SM00487">
    <property type="entry name" value="DEXDc"/>
    <property type="match status" value="1"/>
</dbReference>
<dbReference type="GO" id="GO:0003727">
    <property type="term" value="F:single-stranded RNA binding"/>
    <property type="evidence" value="ECO:0007669"/>
    <property type="project" value="TreeGrafter"/>
</dbReference>
<keyword evidence="12" id="KW-0347">Helicase</keyword>
<keyword evidence="17" id="KW-0694">RNA-binding</keyword>
<keyword evidence="15" id="KW-0832">Ubl conjugation</keyword>
<comment type="subcellular location">
    <subcellularLocation>
        <location evidence="1">Cytoplasm</location>
    </subcellularLocation>
</comment>
<evidence type="ECO:0000256" key="12">
    <source>
        <dbReference type="ARBA" id="ARBA00022806"/>
    </source>
</evidence>
<dbReference type="Pfam" id="PF11648">
    <property type="entry name" value="RIG-I_C-RD"/>
    <property type="match status" value="1"/>
</dbReference>
<sequence>MSCDQDAETRHILDCFRDRLKRLVQVEPLLDLLHFLEPDRKDRIKAKFREEGNISAAALLIDEIIHSKNCAQGWSRELITALETVGCKHAAKYVLNSPPEPTEEAENDSCVRLIDLLQLTLVNMKTADVCAHCRALGLLTLEDQENILKLTENQGNIGGARLLLKRLVKNEAGWFSKFLQALEDTEHRELVRELRGEPCNEDGEAHVQHKSSPATDKEFHQTVEEGEQSCSENMPVLPPVLSANSSLLSEDLDSSVDSSGLGACKHNCLITGSPLFLSSSEERKRDIVLRDYQMEVARPALEEKNIIICLPTGSGKTRVAVYITKEHLERRKQMGQPGKVVVLVNKVPLVEQHYKAEFGRFLKHQYSVERVSGASQLKISFPQIIEQNDIIICTAQILENSLVKAKNGDEDGIKLSQFTLMVIDECHHTKKGGVYNHIMIRYLKQKHQNQVLKKQEKSPVALPQILGLTASPGVGGAMSQQRAEEHILQICANLDAFTIKTKTFEEEEAKTPYKRIARAEERKEDPFGDVIKKIMDEIHEHADLKPLCEPGTQNYEQWVVQKEQNAAKEENQKVRVCAEHLRQYNEALHQSNTIRMSDAFRFLNKYHNEELKTKSSPDEEGTVTITDTERFLFTLFKEKLQELMGKPQYENNNLAQLKTNILKEFSTRERARGIIFTRTRLSAIALCQWIQENPKFDEVGVSASYLIGGGDQSVVKPMTAAEQKDVLNKFRDGQINVLIATTVAEEGLDIAECNFVIRYCLVTNEIAMIQARGRGRAEDSSYTLVAEAGSGVAERESVNEYREKMMSKAIAKVCKMNRADYEKKIREFQMQAIMEEKVKIKKKLQKGMMKEPPSKISLSCRQCSVFVCSGEDIEKIENMHHVNVTPQFSELFIVRENASLQQRLLDYETNGVIACKNCGLQQWGSMMLYKSIECPCLHIKNFVVTYGSKKKTFSKWSELPIKFPAFDYTQHADFLVEDSGEEEDMETD</sequence>
<evidence type="ECO:0000256" key="15">
    <source>
        <dbReference type="ARBA" id="ARBA00022843"/>
    </source>
</evidence>